<gene>
    <name evidence="2" type="ORF">ABGV49_09035</name>
</gene>
<protein>
    <submittedName>
        <fullName evidence="2">Uncharacterized protein</fullName>
    </submittedName>
</protein>
<accession>A0ABV0FE45</accession>
<evidence type="ECO:0000313" key="3">
    <source>
        <dbReference type="Proteomes" id="UP001455709"/>
    </source>
</evidence>
<sequence length="151" mass="16000">MTQGGKRGASLGRRALAGLLLCGLSAFPLAGWGAKDDCADAVAPQRCQAHLQGLRSCLDLPEARRRTCLAYYTPPLSCQRQRDAKRCEALLAAQSSCEGMLGAQRRACVDERLPSAACAARGQRPCAVDDAACDAGRRRDGCGRAPLPLDE</sequence>
<comment type="caution">
    <text evidence="2">The sequence shown here is derived from an EMBL/GenBank/DDBJ whole genome shotgun (WGS) entry which is preliminary data.</text>
</comment>
<evidence type="ECO:0000256" key="1">
    <source>
        <dbReference type="SAM" id="SignalP"/>
    </source>
</evidence>
<dbReference type="Proteomes" id="UP001455709">
    <property type="component" value="Unassembled WGS sequence"/>
</dbReference>
<feature type="chain" id="PRO_5045531607" evidence="1">
    <location>
        <begin position="31"/>
        <end position="151"/>
    </location>
</feature>
<feature type="signal peptide" evidence="1">
    <location>
        <begin position="1"/>
        <end position="30"/>
    </location>
</feature>
<organism evidence="2 3">
    <name type="scientific">Chromobacterium vaccinii</name>
    <dbReference type="NCBI Taxonomy" id="1108595"/>
    <lineage>
        <taxon>Bacteria</taxon>
        <taxon>Pseudomonadati</taxon>
        <taxon>Pseudomonadota</taxon>
        <taxon>Betaproteobacteria</taxon>
        <taxon>Neisseriales</taxon>
        <taxon>Chromobacteriaceae</taxon>
        <taxon>Chromobacterium</taxon>
    </lineage>
</organism>
<dbReference type="RefSeq" id="WP_347370441.1">
    <property type="nucleotide sequence ID" value="NZ_JBDOJC010000001.1"/>
</dbReference>
<evidence type="ECO:0000313" key="2">
    <source>
        <dbReference type="EMBL" id="MEO2217194.1"/>
    </source>
</evidence>
<reference evidence="2 3" key="1">
    <citation type="submission" date="2024-05" db="EMBL/GenBank/DDBJ databases">
        <authorList>
            <person name="De Oliveira J.P."/>
            <person name="Noriler S.A."/>
            <person name="De Oliveira A.G."/>
            <person name="Sipoli D.S."/>
        </authorList>
    </citation>
    <scope>NUCLEOTIDE SEQUENCE [LARGE SCALE GENOMIC DNA]</scope>
    <source>
        <strain evidence="2 3">LABIM189</strain>
    </source>
</reference>
<keyword evidence="3" id="KW-1185">Reference proteome</keyword>
<keyword evidence="1" id="KW-0732">Signal</keyword>
<proteinExistence type="predicted"/>
<dbReference type="EMBL" id="JBDOJC010000001">
    <property type="protein sequence ID" value="MEO2217194.1"/>
    <property type="molecule type" value="Genomic_DNA"/>
</dbReference>
<name>A0ABV0FE45_9NEIS</name>